<dbReference type="Proteomes" id="UP001055072">
    <property type="component" value="Unassembled WGS sequence"/>
</dbReference>
<gene>
    <name evidence="1" type="ORF">BDY19DRAFT_902294</name>
</gene>
<evidence type="ECO:0000313" key="1">
    <source>
        <dbReference type="EMBL" id="KAI0093509.1"/>
    </source>
</evidence>
<reference evidence="1" key="1">
    <citation type="journal article" date="2021" name="Environ. Microbiol.">
        <title>Gene family expansions and transcriptome signatures uncover fungal adaptations to wood decay.</title>
        <authorList>
            <person name="Hage H."/>
            <person name="Miyauchi S."/>
            <person name="Viragh M."/>
            <person name="Drula E."/>
            <person name="Min B."/>
            <person name="Chaduli D."/>
            <person name="Navarro D."/>
            <person name="Favel A."/>
            <person name="Norest M."/>
            <person name="Lesage-Meessen L."/>
            <person name="Balint B."/>
            <person name="Merenyi Z."/>
            <person name="de Eugenio L."/>
            <person name="Morin E."/>
            <person name="Martinez A.T."/>
            <person name="Baldrian P."/>
            <person name="Stursova M."/>
            <person name="Martinez M.J."/>
            <person name="Novotny C."/>
            <person name="Magnuson J.K."/>
            <person name="Spatafora J.W."/>
            <person name="Maurice S."/>
            <person name="Pangilinan J."/>
            <person name="Andreopoulos W."/>
            <person name="LaButti K."/>
            <person name="Hundley H."/>
            <person name="Na H."/>
            <person name="Kuo A."/>
            <person name="Barry K."/>
            <person name="Lipzen A."/>
            <person name="Henrissat B."/>
            <person name="Riley R."/>
            <person name="Ahrendt S."/>
            <person name="Nagy L.G."/>
            <person name="Grigoriev I.V."/>
            <person name="Martin F."/>
            <person name="Rosso M.N."/>
        </authorList>
    </citation>
    <scope>NUCLEOTIDE SEQUENCE</scope>
    <source>
        <strain evidence="1">CBS 384.51</strain>
    </source>
</reference>
<comment type="caution">
    <text evidence="1">The sequence shown here is derived from an EMBL/GenBank/DDBJ whole genome shotgun (WGS) entry which is preliminary data.</text>
</comment>
<proteinExistence type="predicted"/>
<dbReference type="EMBL" id="MU274901">
    <property type="protein sequence ID" value="KAI0093509.1"/>
    <property type="molecule type" value="Genomic_DNA"/>
</dbReference>
<sequence>MADGASFLPRIESVFYAVFDEHIGPRIVHQVPEGLIATSSQSVATATSTAVNSLFTTSPTSPSAIRPDDEHTIPVSVLSSPVLSRSEGRPLWSSPQKRGTLSNKYLFNFEEVGKFVIPRGALYGRLVKFATRNRRIIGFPAQLKGRYRRNYFRFNLCFVFDKNADLSCYEPVVRKEESAFLSNPQNSSTIHAILEQLYEDLNSYSETSIEIDPFNSIELKIFPFYPNPPEVKDWQVPLSLITLATRIEPNWDLTVAKITEFIDGTNHVTRIARLADCDIGLTRQAIAHLLYYQVIMMIDIFQYSNMYTLKKSVSWLADEPHVQEECGPYVRKPGKDIPDWPTLLHLYSRFKPGVTMYQWMEECEVHELGIDVRRFTSFGVVKGFLRRVHRWPILIEDQRVPQEKQVKRTSTESQLRQESSTAFRGRIQDPLPTIASVGAEIVPVKAATVSGIQALRRASTASATTSAAESSLERLRTRDVQRYGDTMPTARTRGKRSDSSATVMTDYFRRQASTAHLNTLQATPSPPRASLSMSPDTVNTDLGDSEHSSTGGLGVPRPRLSKSPSGPTVGLQTSGPAYPPDLVPLLDGEHHTDELCTRFSVGWPVMQQWLRFIGGGSEEGDDFGKVSIIYR</sequence>
<organism evidence="1 2">
    <name type="scientific">Irpex rosettiformis</name>
    <dbReference type="NCBI Taxonomy" id="378272"/>
    <lineage>
        <taxon>Eukaryota</taxon>
        <taxon>Fungi</taxon>
        <taxon>Dikarya</taxon>
        <taxon>Basidiomycota</taxon>
        <taxon>Agaricomycotina</taxon>
        <taxon>Agaricomycetes</taxon>
        <taxon>Polyporales</taxon>
        <taxon>Irpicaceae</taxon>
        <taxon>Irpex</taxon>
    </lineage>
</organism>
<keyword evidence="2" id="KW-1185">Reference proteome</keyword>
<protein>
    <submittedName>
        <fullName evidence="1">Nitrogen permease regulator 2-domain-containing protein</fullName>
    </submittedName>
</protein>
<name>A0ACB8UH53_9APHY</name>
<accession>A0ACB8UH53</accession>
<evidence type="ECO:0000313" key="2">
    <source>
        <dbReference type="Proteomes" id="UP001055072"/>
    </source>
</evidence>